<evidence type="ECO:0000256" key="2">
    <source>
        <dbReference type="ARBA" id="ARBA00022670"/>
    </source>
</evidence>
<keyword evidence="2 6" id="KW-0645">Protease</keyword>
<dbReference type="PANTHER" id="PTHR43982:SF1">
    <property type="entry name" value="UBIQUITIN CARBOXYL-TERMINAL HYDROLASE 14"/>
    <property type="match status" value="1"/>
</dbReference>
<protein>
    <recommendedName>
        <fullName evidence="6">Ubiquitin carboxyl-terminal hydrolase</fullName>
        <ecNumber evidence="6">3.4.19.12</ecNumber>
    </recommendedName>
</protein>
<evidence type="ECO:0000313" key="10">
    <source>
        <dbReference type="EMBL" id="EWM25148.1"/>
    </source>
</evidence>
<comment type="catalytic activity">
    <reaction evidence="1 6">
        <text>Thiol-dependent hydrolysis of ester, thioester, amide, peptide and isopeptide bonds formed by the C-terminal Gly of ubiquitin (a 76-residue protein attached to proteins as an intracellular targeting signal).</text>
        <dbReference type="EC" id="3.4.19.12"/>
    </reaction>
</comment>
<dbReference type="SMART" id="SM00213">
    <property type="entry name" value="UBQ"/>
    <property type="match status" value="1"/>
</dbReference>
<dbReference type="GO" id="GO:0043161">
    <property type="term" value="P:proteasome-mediated ubiquitin-dependent protein catabolic process"/>
    <property type="evidence" value="ECO:0007669"/>
    <property type="project" value="InterPro"/>
</dbReference>
<dbReference type="InterPro" id="IPR028889">
    <property type="entry name" value="USP"/>
</dbReference>
<dbReference type="InterPro" id="IPR003903">
    <property type="entry name" value="UIM_dom"/>
</dbReference>
<evidence type="ECO:0000256" key="1">
    <source>
        <dbReference type="ARBA" id="ARBA00000707"/>
    </source>
</evidence>
<reference evidence="10 11" key="1">
    <citation type="journal article" date="2014" name="Mol. Plant">
        <title>Chromosome Scale Genome Assembly and Transcriptome Profiling of Nannochloropsis gaditana in Nitrogen Depletion.</title>
        <authorList>
            <person name="Corteggiani Carpinelli E."/>
            <person name="Telatin A."/>
            <person name="Vitulo N."/>
            <person name="Forcato C."/>
            <person name="D'Angelo M."/>
            <person name="Schiavon R."/>
            <person name="Vezzi A."/>
            <person name="Giacometti G.M."/>
            <person name="Morosinotto T."/>
            <person name="Valle G."/>
        </authorList>
    </citation>
    <scope>NUCLEOTIDE SEQUENCE [LARGE SCALE GENOMIC DNA]</scope>
    <source>
        <strain evidence="10 11">B-31</strain>
    </source>
</reference>
<evidence type="ECO:0000256" key="7">
    <source>
        <dbReference type="SAM" id="MobiDB-lite"/>
    </source>
</evidence>
<evidence type="ECO:0000259" key="8">
    <source>
        <dbReference type="PROSITE" id="PS50053"/>
    </source>
</evidence>
<proteinExistence type="inferred from homology"/>
<dbReference type="CDD" id="cd16104">
    <property type="entry name" value="Ubl_USP14_like"/>
    <property type="match status" value="1"/>
</dbReference>
<dbReference type="PROSITE" id="PS50053">
    <property type="entry name" value="UBIQUITIN_2"/>
    <property type="match status" value="1"/>
</dbReference>
<keyword evidence="4 6" id="KW-0378">Hydrolase</keyword>
<dbReference type="InterPro" id="IPR001394">
    <property type="entry name" value="Peptidase_C19_UCH"/>
</dbReference>
<evidence type="ECO:0000256" key="3">
    <source>
        <dbReference type="ARBA" id="ARBA00022786"/>
    </source>
</evidence>
<dbReference type="PANTHER" id="PTHR43982">
    <property type="entry name" value="UBIQUITIN CARBOXYL-TERMINAL HYDROLASE"/>
    <property type="match status" value="1"/>
</dbReference>
<feature type="region of interest" description="Disordered" evidence="7">
    <location>
        <begin position="378"/>
        <end position="411"/>
    </location>
</feature>
<dbReference type="GO" id="GO:0004843">
    <property type="term" value="F:cysteine-type deubiquitinase activity"/>
    <property type="evidence" value="ECO:0007669"/>
    <property type="project" value="UniProtKB-UniRule"/>
</dbReference>
<dbReference type="InterPro" id="IPR018200">
    <property type="entry name" value="USP_CS"/>
</dbReference>
<dbReference type="InterPro" id="IPR029071">
    <property type="entry name" value="Ubiquitin-like_domsf"/>
</dbReference>
<evidence type="ECO:0000256" key="5">
    <source>
        <dbReference type="ARBA" id="ARBA00022807"/>
    </source>
</evidence>
<dbReference type="Pfam" id="PF00240">
    <property type="entry name" value="ubiquitin"/>
    <property type="match status" value="1"/>
</dbReference>
<evidence type="ECO:0000256" key="6">
    <source>
        <dbReference type="RuleBase" id="RU366025"/>
    </source>
</evidence>
<dbReference type="GO" id="GO:0061136">
    <property type="term" value="P:regulation of proteasomal protein catabolic process"/>
    <property type="evidence" value="ECO:0007669"/>
    <property type="project" value="TreeGrafter"/>
</dbReference>
<feature type="domain" description="Ubiquitin-like" evidence="8">
    <location>
        <begin position="4"/>
        <end position="76"/>
    </location>
</feature>
<comment type="similarity">
    <text evidence="6">Belongs to the peptidase C19 family.</text>
</comment>
<dbReference type="AlphaFoldDB" id="W7TNR7"/>
<dbReference type="InterPro" id="IPR044635">
    <property type="entry name" value="UBP14-like"/>
</dbReference>
<dbReference type="Proteomes" id="UP000019335">
    <property type="component" value="Chromosome 12"/>
</dbReference>
<evidence type="ECO:0000313" key="11">
    <source>
        <dbReference type="Proteomes" id="UP000019335"/>
    </source>
</evidence>
<dbReference type="EC" id="3.4.19.12" evidence="6"/>
<feature type="domain" description="USP" evidence="9">
    <location>
        <begin position="109"/>
        <end position="512"/>
    </location>
</feature>
<keyword evidence="5 6" id="KW-0788">Thiol protease</keyword>
<keyword evidence="11" id="KW-1185">Reference proteome</keyword>
<dbReference type="InterPro" id="IPR000626">
    <property type="entry name" value="Ubiquitin-like_dom"/>
</dbReference>
<dbReference type="PROSITE" id="PS50330">
    <property type="entry name" value="UIM"/>
    <property type="match status" value="1"/>
</dbReference>
<evidence type="ECO:0000259" key="9">
    <source>
        <dbReference type="PROSITE" id="PS50235"/>
    </source>
</evidence>
<dbReference type="GO" id="GO:0070628">
    <property type="term" value="F:proteasome binding"/>
    <property type="evidence" value="ECO:0007669"/>
    <property type="project" value="TreeGrafter"/>
</dbReference>
<dbReference type="EMBL" id="AZIL01001059">
    <property type="protein sequence ID" value="EWM25148.1"/>
    <property type="molecule type" value="Genomic_DNA"/>
</dbReference>
<name>W7TNR7_9STRA</name>
<accession>W7TNR7</accession>
<dbReference type="Gene3D" id="3.90.70.10">
    <property type="entry name" value="Cysteine proteinases"/>
    <property type="match status" value="1"/>
</dbReference>
<evidence type="ECO:0000256" key="4">
    <source>
        <dbReference type="ARBA" id="ARBA00022801"/>
    </source>
</evidence>
<dbReference type="CDD" id="cd02657">
    <property type="entry name" value="Peptidase_C19A"/>
    <property type="match status" value="1"/>
</dbReference>
<dbReference type="OrthoDB" id="333239at2759"/>
<dbReference type="SUPFAM" id="SSF54236">
    <property type="entry name" value="Ubiquitin-like"/>
    <property type="match status" value="1"/>
</dbReference>
<keyword evidence="3 6" id="KW-0833">Ubl conjugation pathway</keyword>
<comment type="caution">
    <text evidence="10">The sequence shown here is derived from an EMBL/GenBank/DDBJ whole genome shotgun (WGS) entry which is preliminary data.</text>
</comment>
<dbReference type="PROSITE" id="PS00972">
    <property type="entry name" value="USP_1"/>
    <property type="match status" value="1"/>
</dbReference>
<dbReference type="GO" id="GO:0016579">
    <property type="term" value="P:protein deubiquitination"/>
    <property type="evidence" value="ECO:0007669"/>
    <property type="project" value="InterPro"/>
</dbReference>
<organism evidence="10 11">
    <name type="scientific">Nannochloropsis gaditana</name>
    <dbReference type="NCBI Taxonomy" id="72520"/>
    <lineage>
        <taxon>Eukaryota</taxon>
        <taxon>Sar</taxon>
        <taxon>Stramenopiles</taxon>
        <taxon>Ochrophyta</taxon>
        <taxon>Eustigmatophyceae</taxon>
        <taxon>Eustigmatales</taxon>
        <taxon>Monodopsidaceae</taxon>
        <taxon>Nannochloropsis</taxon>
    </lineage>
</organism>
<dbReference type="Pfam" id="PF00443">
    <property type="entry name" value="UCH"/>
    <property type="match status" value="1"/>
</dbReference>
<dbReference type="Gene3D" id="3.10.20.90">
    <property type="entry name" value="Phosphatidylinositol 3-kinase Catalytic Subunit, Chain A, domain 1"/>
    <property type="match status" value="1"/>
</dbReference>
<dbReference type="PROSITE" id="PS50235">
    <property type="entry name" value="USP_3"/>
    <property type="match status" value="1"/>
</dbReference>
<sequence length="529" mass="58070">MAPTKVQIKWNKQTFSEVPLDTTGTALTFKQHVYELTGVPVPRQKLMCKGAWKLALKDDDDLSKLSIKDGAAVTLIGTADVVKEPVEKVVFVEDMAQADQAKTGAILPAGLRNLGNTCYLNSTLQCLRYVPELRQALNRYTGTGANEQPFLTNALKDTFNLLDGNTEPVPPMQFVMLLRQQFPQFAQQSRGHFMQQDADEFMNELLTSLAANLRDAYGLPSLEDAGNFVDALFGMEVEDTLSCAESEAEKPVVKRDHVRKLVCNIQGGAGSDVKINYLHEGVKLALEGTIEKQSEVLGRDAVWNKTTRIARLPRYLCVQFMRFFWKATPDSQDHAGVKCKSLRTVTFPETLDMFDFCNKTLQDRLMITRGREVDDILGKDSKKKGDGLGGDGGDPEAKGEESSGNGSSEEEAALQAALAMSMADSADAAVPPAPCGPGLPMDFKGLYELFGVVTHKGRTADGGHYMGWVRQKGDDWLVFDDEDVSECKTAEVLQLSGGGDWHMAYLCFYRFKGTGGVADEKGSSREGKE</sequence>
<dbReference type="SUPFAM" id="SSF54001">
    <property type="entry name" value="Cysteine proteinases"/>
    <property type="match status" value="1"/>
</dbReference>
<gene>
    <name evidence="10" type="ORF">Naga_100016g49</name>
</gene>
<dbReference type="InterPro" id="IPR038765">
    <property type="entry name" value="Papain-like_cys_pep_sf"/>
</dbReference>
<dbReference type="PROSITE" id="PS00973">
    <property type="entry name" value="USP_2"/>
    <property type="match status" value="1"/>
</dbReference>
<feature type="compositionally biased region" description="Low complexity" evidence="7">
    <location>
        <begin position="402"/>
        <end position="411"/>
    </location>
</feature>